<gene>
    <name evidence="2" type="ORF">MELLADRAFT_113305</name>
</gene>
<dbReference type="EMBL" id="GL883170">
    <property type="protein sequence ID" value="EGF98739.1"/>
    <property type="molecule type" value="Genomic_DNA"/>
</dbReference>
<dbReference type="OrthoDB" id="10476606at2759"/>
<keyword evidence="1" id="KW-0732">Signal</keyword>
<dbReference type="HOGENOM" id="CLU_670996_0_0_1"/>
<evidence type="ECO:0000313" key="3">
    <source>
        <dbReference type="Proteomes" id="UP000001072"/>
    </source>
</evidence>
<accession>F4S9F3</accession>
<evidence type="ECO:0000256" key="1">
    <source>
        <dbReference type="SAM" id="SignalP"/>
    </source>
</evidence>
<reference evidence="3" key="1">
    <citation type="journal article" date="2011" name="Proc. Natl. Acad. Sci. U.S.A.">
        <title>Obligate biotrophy features unraveled by the genomic analysis of rust fungi.</title>
        <authorList>
            <person name="Duplessis S."/>
            <person name="Cuomo C.A."/>
            <person name="Lin Y.-C."/>
            <person name="Aerts A."/>
            <person name="Tisserant E."/>
            <person name="Veneault-Fourrey C."/>
            <person name="Joly D.L."/>
            <person name="Hacquard S."/>
            <person name="Amselem J."/>
            <person name="Cantarel B.L."/>
            <person name="Chiu R."/>
            <person name="Coutinho P.M."/>
            <person name="Feau N."/>
            <person name="Field M."/>
            <person name="Frey P."/>
            <person name="Gelhaye E."/>
            <person name="Goldberg J."/>
            <person name="Grabherr M.G."/>
            <person name="Kodira C.D."/>
            <person name="Kohler A."/>
            <person name="Kuees U."/>
            <person name="Lindquist E.A."/>
            <person name="Lucas S.M."/>
            <person name="Mago R."/>
            <person name="Mauceli E."/>
            <person name="Morin E."/>
            <person name="Murat C."/>
            <person name="Pangilinan J.L."/>
            <person name="Park R."/>
            <person name="Pearson M."/>
            <person name="Quesneville H."/>
            <person name="Rouhier N."/>
            <person name="Sakthikumar S."/>
            <person name="Salamov A.A."/>
            <person name="Schmutz J."/>
            <person name="Selles B."/>
            <person name="Shapiro H."/>
            <person name="Tanguay P."/>
            <person name="Tuskan G.A."/>
            <person name="Henrissat B."/>
            <person name="Van de Peer Y."/>
            <person name="Rouze P."/>
            <person name="Ellis J.G."/>
            <person name="Dodds P.N."/>
            <person name="Schein J.E."/>
            <person name="Zhong S."/>
            <person name="Hamelin R.C."/>
            <person name="Grigoriev I.V."/>
            <person name="Szabo L.J."/>
            <person name="Martin F."/>
        </authorList>
    </citation>
    <scope>NUCLEOTIDE SEQUENCE [LARGE SCALE GENOMIC DNA]</scope>
    <source>
        <strain evidence="3">98AG31 / pathotype 3-4-7</strain>
    </source>
</reference>
<dbReference type="RefSeq" id="XP_007418028.1">
    <property type="nucleotide sequence ID" value="XM_007417966.1"/>
</dbReference>
<proteinExistence type="predicted"/>
<dbReference type="InParanoid" id="F4S9F3"/>
<dbReference type="VEuPathDB" id="FungiDB:MELLADRAFT_113305"/>
<feature type="chain" id="PRO_5003315979" description="Secreted protein" evidence="1">
    <location>
        <begin position="22"/>
        <end position="410"/>
    </location>
</feature>
<dbReference type="GeneID" id="18924944"/>
<dbReference type="KEGG" id="mlr:MELLADRAFT_113305"/>
<dbReference type="Proteomes" id="UP000001072">
    <property type="component" value="Unassembled WGS sequence"/>
</dbReference>
<name>F4S9F3_MELLP</name>
<evidence type="ECO:0008006" key="4">
    <source>
        <dbReference type="Google" id="ProtNLM"/>
    </source>
</evidence>
<sequence length="410" mass="46207">MPSKKMLIILAYFGALPFIFAPLPMETSHQADLKEAGLTLRLAIPGSGEKHPIIDTYLQGIPSRELYDTKSVIAKCGTDESSLPKATTRTPHHLTSTDNLDLELTLTPGRRRKNVDSNAARKRVCSHTKNFSLDNVIHSARLEKISTQPDPSQLMNSPEMQQRTNPMEIAHQDSSGAPWLTLGRGMSVHPDDWAHSPGRLQSTQDILNKMARNYAIRSWLTLGHQPPALDTRNEQHQISDAKAPVRANRRRWSEANPNRISRSTLTDSSKISLHHSNVDHREVQPGISEGYTHRKFNALDHNGPSVQWSKPDSQDPSFKPIRLNQASSLSRPEKLSLVSRTNSKDKGTITGKSLEGRDLMEPATQSLHMTFDKNRMLEPRYGDDFEYQRYLIKTLREPLSEEISRGLIKN</sequence>
<evidence type="ECO:0000313" key="2">
    <source>
        <dbReference type="EMBL" id="EGF98739.1"/>
    </source>
</evidence>
<organism evidence="3">
    <name type="scientific">Melampsora larici-populina (strain 98AG31 / pathotype 3-4-7)</name>
    <name type="common">Poplar leaf rust fungus</name>
    <dbReference type="NCBI Taxonomy" id="747676"/>
    <lineage>
        <taxon>Eukaryota</taxon>
        <taxon>Fungi</taxon>
        <taxon>Dikarya</taxon>
        <taxon>Basidiomycota</taxon>
        <taxon>Pucciniomycotina</taxon>
        <taxon>Pucciniomycetes</taxon>
        <taxon>Pucciniales</taxon>
        <taxon>Melampsoraceae</taxon>
        <taxon>Melampsora</taxon>
    </lineage>
</organism>
<keyword evidence="3" id="KW-1185">Reference proteome</keyword>
<protein>
    <recommendedName>
        <fullName evidence="4">Secreted protein</fullName>
    </recommendedName>
</protein>
<feature type="signal peptide" evidence="1">
    <location>
        <begin position="1"/>
        <end position="21"/>
    </location>
</feature>
<dbReference type="AlphaFoldDB" id="F4S9F3"/>